<dbReference type="GO" id="GO:0008381">
    <property type="term" value="F:mechanosensitive monoatomic ion channel activity"/>
    <property type="evidence" value="ECO:0007669"/>
    <property type="project" value="UniProtKB-ARBA"/>
</dbReference>
<dbReference type="PANTHER" id="PTHR30347">
    <property type="entry name" value="POTASSIUM CHANNEL RELATED"/>
    <property type="match status" value="1"/>
</dbReference>
<evidence type="ECO:0000256" key="4">
    <source>
        <dbReference type="ARBA" id="ARBA00022692"/>
    </source>
</evidence>
<dbReference type="InterPro" id="IPR049278">
    <property type="entry name" value="MS_channel_C"/>
</dbReference>
<feature type="transmembrane region" description="Helical" evidence="7">
    <location>
        <begin position="88"/>
        <end position="108"/>
    </location>
</feature>
<dbReference type="InterPro" id="IPR010920">
    <property type="entry name" value="LSM_dom_sf"/>
</dbReference>
<evidence type="ECO:0000313" key="10">
    <source>
        <dbReference type="EMBL" id="AKE52028.1"/>
    </source>
</evidence>
<sequence length="303" mass="34131">MQELLSKPLFSIGDKFDVTMSQLLLAILFIILAGLFSHYFSKFITRKILTKFKLAEDNLVIIKRLIFFILLAIITVTVLSFFNVPLTAFAFMSGAVAIGVGFGAKTVMDNFISGWILMSERPVRINDIVEYEGHLGRVIEVGNRSTMIRRIDGAHMVVPNSSLLQANLINWTLVDPNIRTSVRVGVAYGSDVEKVKEILEKVLKDHEAVIDDPAPIVIFEDFGDSALTFDLWFWARVGAVRELRVIRSDIRFSITKHFEEAGIVIAFPQRDLHFKFDNQSSFPVTINRSSKADNSKDNEKGDS</sequence>
<dbReference type="OrthoDB" id="9799209at2"/>
<dbReference type="InterPro" id="IPR023408">
    <property type="entry name" value="MscS_beta-dom_sf"/>
</dbReference>
<dbReference type="Pfam" id="PF21082">
    <property type="entry name" value="MS_channel_3rd"/>
    <property type="match status" value="1"/>
</dbReference>
<comment type="subcellular location">
    <subcellularLocation>
        <location evidence="1">Cell membrane</location>
        <topology evidence="1">Multi-pass membrane protein</topology>
    </subcellularLocation>
</comment>
<evidence type="ECO:0000259" key="9">
    <source>
        <dbReference type="Pfam" id="PF21082"/>
    </source>
</evidence>
<dbReference type="InterPro" id="IPR052702">
    <property type="entry name" value="MscS-like_channel"/>
</dbReference>
<proteinExistence type="inferred from homology"/>
<evidence type="ECO:0000256" key="1">
    <source>
        <dbReference type="ARBA" id="ARBA00004651"/>
    </source>
</evidence>
<comment type="similarity">
    <text evidence="2">Belongs to the MscS (TC 1.A.23) family.</text>
</comment>
<dbReference type="AlphaFoldDB" id="A0A0F6RC16"/>
<feature type="domain" description="Mechanosensitive ion channel MscS" evidence="8">
    <location>
        <begin position="107"/>
        <end position="172"/>
    </location>
</feature>
<keyword evidence="5 7" id="KW-1133">Transmembrane helix</keyword>
<evidence type="ECO:0000256" key="7">
    <source>
        <dbReference type="SAM" id="Phobius"/>
    </source>
</evidence>
<keyword evidence="11" id="KW-1185">Reference proteome</keyword>
<dbReference type="Gene3D" id="1.10.287.1260">
    <property type="match status" value="1"/>
</dbReference>
<dbReference type="GO" id="GO:0005886">
    <property type="term" value="C:plasma membrane"/>
    <property type="evidence" value="ECO:0007669"/>
    <property type="project" value="UniProtKB-SubCell"/>
</dbReference>
<protein>
    <submittedName>
        <fullName evidence="10">MscS Mechanosensitive ion channel</fullName>
    </submittedName>
</protein>
<dbReference type="SUPFAM" id="SSF82861">
    <property type="entry name" value="Mechanosensitive channel protein MscS (YggB), transmembrane region"/>
    <property type="match status" value="1"/>
</dbReference>
<keyword evidence="3" id="KW-1003">Cell membrane</keyword>
<evidence type="ECO:0000313" key="11">
    <source>
        <dbReference type="Proteomes" id="UP000034071"/>
    </source>
</evidence>
<evidence type="ECO:0000256" key="3">
    <source>
        <dbReference type="ARBA" id="ARBA00022475"/>
    </source>
</evidence>
<feature type="transmembrane region" description="Helical" evidence="7">
    <location>
        <begin position="20"/>
        <end position="40"/>
    </location>
</feature>
<organism evidence="10 11">
    <name type="scientific">Kangiella geojedonensis</name>
    <dbReference type="NCBI Taxonomy" id="914150"/>
    <lineage>
        <taxon>Bacteria</taxon>
        <taxon>Pseudomonadati</taxon>
        <taxon>Pseudomonadota</taxon>
        <taxon>Gammaproteobacteria</taxon>
        <taxon>Kangiellales</taxon>
        <taxon>Kangiellaceae</taxon>
        <taxon>Kangiella</taxon>
    </lineage>
</organism>
<reference evidence="10 11" key="1">
    <citation type="submission" date="2015-02" db="EMBL/GenBank/DDBJ databases">
        <title>Complete genome sequence of Kangiella geojedonensis strain YCS-5T.</title>
        <authorList>
            <person name="Kim K.M."/>
        </authorList>
    </citation>
    <scope>NUCLEOTIDE SEQUENCE [LARGE SCALE GENOMIC DNA]</scope>
    <source>
        <strain evidence="10 11">YCS-5</strain>
    </source>
</reference>
<dbReference type="InterPro" id="IPR006685">
    <property type="entry name" value="MscS_channel_2nd"/>
</dbReference>
<evidence type="ECO:0000256" key="5">
    <source>
        <dbReference type="ARBA" id="ARBA00022989"/>
    </source>
</evidence>
<dbReference type="PATRIC" id="fig|914150.5.peg.1083"/>
<dbReference type="Gene3D" id="3.30.70.100">
    <property type="match status" value="1"/>
</dbReference>
<evidence type="ECO:0000256" key="6">
    <source>
        <dbReference type="ARBA" id="ARBA00023136"/>
    </source>
</evidence>
<dbReference type="KEGG" id="kge:TQ33_1067"/>
<dbReference type="Proteomes" id="UP000034071">
    <property type="component" value="Chromosome"/>
</dbReference>
<dbReference type="InterPro" id="IPR011066">
    <property type="entry name" value="MscS_channel_C_sf"/>
</dbReference>
<keyword evidence="6 7" id="KW-0472">Membrane</keyword>
<accession>A0A0F6RC16</accession>
<dbReference type="Pfam" id="PF00924">
    <property type="entry name" value="MS_channel_2nd"/>
    <property type="match status" value="1"/>
</dbReference>
<dbReference type="SUPFAM" id="SSF50182">
    <property type="entry name" value="Sm-like ribonucleoproteins"/>
    <property type="match status" value="1"/>
</dbReference>
<dbReference type="RefSeq" id="WP_052735214.1">
    <property type="nucleotide sequence ID" value="NZ_CP010975.1"/>
</dbReference>
<dbReference type="Gene3D" id="2.30.30.60">
    <property type="match status" value="1"/>
</dbReference>
<gene>
    <name evidence="10" type="ORF">TQ33_1067</name>
</gene>
<evidence type="ECO:0000259" key="8">
    <source>
        <dbReference type="Pfam" id="PF00924"/>
    </source>
</evidence>
<name>A0A0F6RC16_9GAMM</name>
<dbReference type="STRING" id="914150.TQ33_1067"/>
<feature type="domain" description="Mechanosensitive ion channel MscS C-terminal" evidence="9">
    <location>
        <begin position="182"/>
        <end position="265"/>
    </location>
</feature>
<dbReference type="PANTHER" id="PTHR30347:SF1">
    <property type="entry name" value="MECHANOSENSITIVE CHANNEL MSCK"/>
    <property type="match status" value="1"/>
</dbReference>
<dbReference type="HOGENOM" id="CLU_037945_4_2_6"/>
<evidence type="ECO:0000256" key="2">
    <source>
        <dbReference type="ARBA" id="ARBA00008017"/>
    </source>
</evidence>
<dbReference type="InterPro" id="IPR011014">
    <property type="entry name" value="MscS_channel_TM-2"/>
</dbReference>
<feature type="transmembrane region" description="Helical" evidence="7">
    <location>
        <begin position="61"/>
        <end position="82"/>
    </location>
</feature>
<keyword evidence="4 7" id="KW-0812">Transmembrane</keyword>
<dbReference type="SUPFAM" id="SSF82689">
    <property type="entry name" value="Mechanosensitive channel protein MscS (YggB), C-terminal domain"/>
    <property type="match status" value="1"/>
</dbReference>
<dbReference type="EMBL" id="CP010975">
    <property type="protein sequence ID" value="AKE52028.1"/>
    <property type="molecule type" value="Genomic_DNA"/>
</dbReference>